<dbReference type="InterPro" id="IPR001623">
    <property type="entry name" value="DnaJ_domain"/>
</dbReference>
<feature type="region of interest" description="Disordered" evidence="2">
    <location>
        <begin position="351"/>
        <end position="384"/>
    </location>
</feature>
<evidence type="ECO:0000256" key="2">
    <source>
        <dbReference type="SAM" id="MobiDB-lite"/>
    </source>
</evidence>
<feature type="compositionally biased region" description="Polar residues" evidence="2">
    <location>
        <begin position="76"/>
        <end position="86"/>
    </location>
</feature>
<dbReference type="Gene3D" id="1.10.287.110">
    <property type="entry name" value="DnaJ domain"/>
    <property type="match status" value="1"/>
</dbReference>
<dbReference type="PROSITE" id="PS50076">
    <property type="entry name" value="DNAJ_2"/>
    <property type="match status" value="1"/>
</dbReference>
<feature type="compositionally biased region" description="Low complexity" evidence="2">
    <location>
        <begin position="98"/>
        <end position="112"/>
    </location>
</feature>
<sequence length="570" mass="62902">MSRGKFRRETLGRCKSKDNFADVEIIDLDSGDADVEIIDAPGPSHHGSKFGRKEGTSSPNCVISIDDDDDEDDSGTDSPAETSGNQYGFPRGRYGLDSASETESAAAGTSGTKDSSGVGCSDSEGSDCEILDDSSGSIRQEWERAHLRKTMAPDRGESTACENVKCHTNKSFVDSFYDSFSEFSNSGNKFSLHDTAAACGVPNADSSKNKNKEKVSAEPQPWYEKVYGSFVPGTHQEEIRERVYPFCSKKPFSGVRPCSFTKGKGSSSGVRPCSSTKGKCFSSNNVVGSPEKMVVEEEISKEADNGVRSPKVGEEIAEGAGNGATATEKMNVDMESVKEACLDVENQMYDKGKENCEPNGDVESSLMRNGDVTAGTNEHGEKIGEESALVCTPEANTEPMHDACFVGERERHKESDEYRRAAEAEWASRQEQLRIQAEEAQRMKKRKKAEAMRALDMEKRQKQRLEEIRENQKKNEETLSLKEEIRAEVRKELEKMEKRYTDMASILRGLGIPVGGGLLPMPDQVKSAYKKALFKFHPDRVQTSDVHQQVKAEETFKFISRLKEKLLPAA</sequence>
<accession>A0AAD6EYJ7</accession>
<gene>
    <name evidence="4" type="ORF">LUZ61_009676</name>
</gene>
<dbReference type="EMBL" id="JAMRDG010000001">
    <property type="protein sequence ID" value="KAJ3705971.1"/>
    <property type="molecule type" value="Genomic_DNA"/>
</dbReference>
<comment type="caution">
    <text evidence="4">The sequence shown here is derived from an EMBL/GenBank/DDBJ whole genome shotgun (WGS) entry which is preliminary data.</text>
</comment>
<reference evidence="4 5" key="1">
    <citation type="journal article" date="2022" name="Cell">
        <title>Repeat-based holocentromeres influence genome architecture and karyotype evolution.</title>
        <authorList>
            <person name="Hofstatter P.G."/>
            <person name="Thangavel G."/>
            <person name="Lux T."/>
            <person name="Neumann P."/>
            <person name="Vondrak T."/>
            <person name="Novak P."/>
            <person name="Zhang M."/>
            <person name="Costa L."/>
            <person name="Castellani M."/>
            <person name="Scott A."/>
            <person name="Toegelov H."/>
            <person name="Fuchs J."/>
            <person name="Mata-Sucre Y."/>
            <person name="Dias Y."/>
            <person name="Vanzela A.L.L."/>
            <person name="Huettel B."/>
            <person name="Almeida C.C.S."/>
            <person name="Simkova H."/>
            <person name="Souza G."/>
            <person name="Pedrosa-Harand A."/>
            <person name="Macas J."/>
            <person name="Mayer K.F.X."/>
            <person name="Houben A."/>
            <person name="Marques A."/>
        </authorList>
    </citation>
    <scope>NUCLEOTIDE SEQUENCE [LARGE SCALE GENOMIC DNA]</scope>
    <source>
        <strain evidence="4">RhyTen1mFocal</strain>
    </source>
</reference>
<evidence type="ECO:0000313" key="4">
    <source>
        <dbReference type="EMBL" id="KAJ3705971.1"/>
    </source>
</evidence>
<dbReference type="PANTHER" id="PTHR36335:SF1">
    <property type="entry name" value="CHAPERONE DNAJ-DOMAIN SUPERFAMILY PROTEIN"/>
    <property type="match status" value="1"/>
</dbReference>
<name>A0AAD6EYJ7_9POAL</name>
<keyword evidence="1" id="KW-0175">Coiled coil</keyword>
<dbReference type="InterPro" id="IPR036869">
    <property type="entry name" value="J_dom_sf"/>
</dbReference>
<feature type="coiled-coil region" evidence="1">
    <location>
        <begin position="430"/>
        <end position="506"/>
    </location>
</feature>
<evidence type="ECO:0000256" key="1">
    <source>
        <dbReference type="SAM" id="Coils"/>
    </source>
</evidence>
<protein>
    <recommendedName>
        <fullName evidence="3">J domain-containing protein</fullName>
    </recommendedName>
</protein>
<feature type="compositionally biased region" description="Acidic residues" evidence="2">
    <location>
        <begin position="65"/>
        <end position="75"/>
    </location>
</feature>
<dbReference type="Proteomes" id="UP001210211">
    <property type="component" value="Unassembled WGS sequence"/>
</dbReference>
<proteinExistence type="predicted"/>
<dbReference type="AlphaFoldDB" id="A0AAD6EYJ7"/>
<dbReference type="PANTHER" id="PTHR36335">
    <property type="entry name" value="CHAPERONE DNAJ-DOMAIN SUPERFAMILY PROTEIN"/>
    <property type="match status" value="1"/>
</dbReference>
<feature type="region of interest" description="Disordered" evidence="2">
    <location>
        <begin position="300"/>
        <end position="329"/>
    </location>
</feature>
<dbReference type="CDD" id="cd06257">
    <property type="entry name" value="DnaJ"/>
    <property type="match status" value="1"/>
</dbReference>
<feature type="region of interest" description="Disordered" evidence="2">
    <location>
        <begin position="35"/>
        <end position="139"/>
    </location>
</feature>
<evidence type="ECO:0000259" key="3">
    <source>
        <dbReference type="PROSITE" id="PS50076"/>
    </source>
</evidence>
<keyword evidence="5" id="KW-1185">Reference proteome</keyword>
<evidence type="ECO:0000313" key="5">
    <source>
        <dbReference type="Proteomes" id="UP001210211"/>
    </source>
</evidence>
<dbReference type="SUPFAM" id="SSF46565">
    <property type="entry name" value="Chaperone J-domain"/>
    <property type="match status" value="1"/>
</dbReference>
<dbReference type="GO" id="GO:0005783">
    <property type="term" value="C:endoplasmic reticulum"/>
    <property type="evidence" value="ECO:0007669"/>
    <property type="project" value="UniProtKB-ARBA"/>
</dbReference>
<feature type="domain" description="J" evidence="3">
    <location>
        <begin position="505"/>
        <end position="570"/>
    </location>
</feature>
<organism evidence="4 5">
    <name type="scientific">Rhynchospora tenuis</name>
    <dbReference type="NCBI Taxonomy" id="198213"/>
    <lineage>
        <taxon>Eukaryota</taxon>
        <taxon>Viridiplantae</taxon>
        <taxon>Streptophyta</taxon>
        <taxon>Embryophyta</taxon>
        <taxon>Tracheophyta</taxon>
        <taxon>Spermatophyta</taxon>
        <taxon>Magnoliopsida</taxon>
        <taxon>Liliopsida</taxon>
        <taxon>Poales</taxon>
        <taxon>Cyperaceae</taxon>
        <taxon>Cyperoideae</taxon>
        <taxon>Rhynchosporeae</taxon>
        <taxon>Rhynchospora</taxon>
    </lineage>
</organism>